<keyword evidence="2" id="KW-0472">Membrane</keyword>
<comment type="caution">
    <text evidence="3">The sequence shown here is derived from an EMBL/GenBank/DDBJ whole genome shotgun (WGS) entry which is preliminary data.</text>
</comment>
<accession>A0AAN7BEZ3</accession>
<dbReference type="EMBL" id="MU858051">
    <property type="protein sequence ID" value="KAK4218710.1"/>
    <property type="molecule type" value="Genomic_DNA"/>
</dbReference>
<feature type="region of interest" description="Disordered" evidence="1">
    <location>
        <begin position="330"/>
        <end position="351"/>
    </location>
</feature>
<evidence type="ECO:0000313" key="4">
    <source>
        <dbReference type="Proteomes" id="UP001301769"/>
    </source>
</evidence>
<name>A0AAN7BEZ3_9PEZI</name>
<dbReference type="AlphaFoldDB" id="A0AAN7BEZ3"/>
<reference evidence="3" key="1">
    <citation type="journal article" date="2023" name="Mol. Phylogenet. Evol.">
        <title>Genome-scale phylogeny and comparative genomics of the fungal order Sordariales.</title>
        <authorList>
            <person name="Hensen N."/>
            <person name="Bonometti L."/>
            <person name="Westerberg I."/>
            <person name="Brannstrom I.O."/>
            <person name="Guillou S."/>
            <person name="Cros-Aarteil S."/>
            <person name="Calhoun S."/>
            <person name="Haridas S."/>
            <person name="Kuo A."/>
            <person name="Mondo S."/>
            <person name="Pangilinan J."/>
            <person name="Riley R."/>
            <person name="LaButti K."/>
            <person name="Andreopoulos B."/>
            <person name="Lipzen A."/>
            <person name="Chen C."/>
            <person name="Yan M."/>
            <person name="Daum C."/>
            <person name="Ng V."/>
            <person name="Clum A."/>
            <person name="Steindorff A."/>
            <person name="Ohm R.A."/>
            <person name="Martin F."/>
            <person name="Silar P."/>
            <person name="Natvig D.O."/>
            <person name="Lalanne C."/>
            <person name="Gautier V."/>
            <person name="Ament-Velasquez S.L."/>
            <person name="Kruys A."/>
            <person name="Hutchinson M.I."/>
            <person name="Powell A.J."/>
            <person name="Barry K."/>
            <person name="Miller A.N."/>
            <person name="Grigoriev I.V."/>
            <person name="Debuchy R."/>
            <person name="Gladieux P."/>
            <person name="Hiltunen Thoren M."/>
            <person name="Johannesson H."/>
        </authorList>
    </citation>
    <scope>NUCLEOTIDE SEQUENCE</scope>
    <source>
        <strain evidence="3">PSN293</strain>
    </source>
</reference>
<feature type="compositionally biased region" description="Low complexity" evidence="1">
    <location>
        <begin position="205"/>
        <end position="240"/>
    </location>
</feature>
<feature type="transmembrane region" description="Helical" evidence="2">
    <location>
        <begin position="12"/>
        <end position="37"/>
    </location>
</feature>
<evidence type="ECO:0000256" key="1">
    <source>
        <dbReference type="SAM" id="MobiDB-lite"/>
    </source>
</evidence>
<proteinExistence type="predicted"/>
<feature type="region of interest" description="Disordered" evidence="1">
    <location>
        <begin position="135"/>
        <end position="284"/>
    </location>
</feature>
<dbReference type="PANTHER" id="PTHR40623">
    <property type="entry name" value="INTEGRAL MEMBRANE PROTEIN"/>
    <property type="match status" value="1"/>
</dbReference>
<evidence type="ECO:0000313" key="3">
    <source>
        <dbReference type="EMBL" id="KAK4218710.1"/>
    </source>
</evidence>
<evidence type="ECO:0000256" key="2">
    <source>
        <dbReference type="SAM" id="Phobius"/>
    </source>
</evidence>
<keyword evidence="2" id="KW-0812">Transmembrane</keyword>
<dbReference type="PANTHER" id="PTHR40623:SF2">
    <property type="entry name" value="INTEGRAL MEMBRANE PROTEIN"/>
    <property type="match status" value="1"/>
</dbReference>
<keyword evidence="4" id="KW-1185">Reference proteome</keyword>
<sequence length="351" mass="38848">MANGIFFVSWELWQQMTFVLAMGIVAVFCAGLIKLWFNNRLMRKQEILDQEKRARYTEMRKSGLSVKRTNDIPFGVRAIQSGVEVPGIWISRPATPEEVAVAKQDPKDVQVTTVRLEKTAPKRSPSDGSILQRLTDAESSESTPVGTPPVSKFASSQSKKPSYRGPNVLNEDTLRRLEGQAPQSKPAYDTYIPTSSPRNQPRQPSQRSTASSSGESSDSQPTRSPRSTSGRSYTSSRSSRLYTARGNMQDSRTGYQSAPQQTSWTTERSPRDRDPYDSSARMPTGMTAFPGPLAMHQEPTMPMPEPTFGPGDLHANRSSRRVNNGFEVLPAGTFGQLPTGFEYNHRGAPRG</sequence>
<dbReference type="Proteomes" id="UP001301769">
    <property type="component" value="Unassembled WGS sequence"/>
</dbReference>
<feature type="compositionally biased region" description="Polar residues" evidence="1">
    <location>
        <begin position="192"/>
        <end position="204"/>
    </location>
</feature>
<organism evidence="3 4">
    <name type="scientific">Rhypophila decipiens</name>
    <dbReference type="NCBI Taxonomy" id="261697"/>
    <lineage>
        <taxon>Eukaryota</taxon>
        <taxon>Fungi</taxon>
        <taxon>Dikarya</taxon>
        <taxon>Ascomycota</taxon>
        <taxon>Pezizomycotina</taxon>
        <taxon>Sordariomycetes</taxon>
        <taxon>Sordariomycetidae</taxon>
        <taxon>Sordariales</taxon>
        <taxon>Naviculisporaceae</taxon>
        <taxon>Rhypophila</taxon>
    </lineage>
</organism>
<gene>
    <name evidence="3" type="ORF">QBC37DRAFT_437020</name>
</gene>
<protein>
    <submittedName>
        <fullName evidence="3">Uncharacterized protein</fullName>
    </submittedName>
</protein>
<feature type="compositionally biased region" description="Polar residues" evidence="1">
    <location>
        <begin position="246"/>
        <end position="267"/>
    </location>
</feature>
<keyword evidence="2" id="KW-1133">Transmembrane helix</keyword>
<reference evidence="3" key="2">
    <citation type="submission" date="2023-05" db="EMBL/GenBank/DDBJ databases">
        <authorList>
            <consortium name="Lawrence Berkeley National Laboratory"/>
            <person name="Steindorff A."/>
            <person name="Hensen N."/>
            <person name="Bonometti L."/>
            <person name="Westerberg I."/>
            <person name="Brannstrom I.O."/>
            <person name="Guillou S."/>
            <person name="Cros-Aarteil S."/>
            <person name="Calhoun S."/>
            <person name="Haridas S."/>
            <person name="Kuo A."/>
            <person name="Mondo S."/>
            <person name="Pangilinan J."/>
            <person name="Riley R."/>
            <person name="Labutti K."/>
            <person name="Andreopoulos B."/>
            <person name="Lipzen A."/>
            <person name="Chen C."/>
            <person name="Yanf M."/>
            <person name="Daum C."/>
            <person name="Ng V."/>
            <person name="Clum A."/>
            <person name="Ohm R."/>
            <person name="Martin F."/>
            <person name="Silar P."/>
            <person name="Natvig D."/>
            <person name="Lalanne C."/>
            <person name="Gautier V."/>
            <person name="Ament-Velasquez S.L."/>
            <person name="Kruys A."/>
            <person name="Hutchinson M.I."/>
            <person name="Powell A.J."/>
            <person name="Barry K."/>
            <person name="Miller A.N."/>
            <person name="Grigoriev I.V."/>
            <person name="Debuchy R."/>
            <person name="Gladieux P."/>
            <person name="Thoren M.H."/>
            <person name="Johannesson H."/>
        </authorList>
    </citation>
    <scope>NUCLEOTIDE SEQUENCE</scope>
    <source>
        <strain evidence="3">PSN293</strain>
    </source>
</reference>